<dbReference type="EMBL" id="CP071090">
    <property type="protein sequence ID" value="QSQ21643.1"/>
    <property type="molecule type" value="Genomic_DNA"/>
</dbReference>
<accession>A0ABX7NT42</accession>
<dbReference type="Gene3D" id="3.40.630.30">
    <property type="match status" value="1"/>
</dbReference>
<dbReference type="CDD" id="cd04301">
    <property type="entry name" value="NAT_SF"/>
    <property type="match status" value="1"/>
</dbReference>
<evidence type="ECO:0000313" key="3">
    <source>
        <dbReference type="Proteomes" id="UP000662747"/>
    </source>
</evidence>
<dbReference type="Pfam" id="PF00583">
    <property type="entry name" value="Acetyltransf_1"/>
    <property type="match status" value="1"/>
</dbReference>
<organism evidence="2 3">
    <name type="scientific">Pyxidicoccus parkwayensis</name>
    <dbReference type="NCBI Taxonomy" id="2813578"/>
    <lineage>
        <taxon>Bacteria</taxon>
        <taxon>Pseudomonadati</taxon>
        <taxon>Myxococcota</taxon>
        <taxon>Myxococcia</taxon>
        <taxon>Myxococcales</taxon>
        <taxon>Cystobacterineae</taxon>
        <taxon>Myxococcaceae</taxon>
        <taxon>Pyxidicoccus</taxon>
    </lineage>
</organism>
<evidence type="ECO:0000313" key="2">
    <source>
        <dbReference type="EMBL" id="QSQ21643.1"/>
    </source>
</evidence>
<reference evidence="2 3" key="1">
    <citation type="submission" date="2021-02" db="EMBL/GenBank/DDBJ databases">
        <title>De Novo genome assembly of isolated myxobacteria.</title>
        <authorList>
            <person name="Stevens D.C."/>
        </authorList>
    </citation>
    <scope>NUCLEOTIDE SEQUENCE [LARGE SCALE GENOMIC DNA]</scope>
    <source>
        <strain evidence="3">SCPEA02</strain>
    </source>
</reference>
<evidence type="ECO:0000259" key="1">
    <source>
        <dbReference type="PROSITE" id="PS51186"/>
    </source>
</evidence>
<proteinExistence type="predicted"/>
<sequence length="195" mass="21851">MSLDLDIEELTPELWPALEKLFGANGACAGCWCMYWRLELGERYRDVKGPTAKRMMKALVERGEAQGLLAFDNGEPVGWVTLGPRRSFPRLDRAPSLQCDDADDVWSVPCFFIHKDYRGQGVATALLQAALKVLRKRGAKVVEGYPVKPPDGAVRIPNASAYTGTLPFFLKHGFTHVAVRPQGKQRVRRTLARRR</sequence>
<feature type="domain" description="N-acetyltransferase" evidence="1">
    <location>
        <begin position="5"/>
        <end position="192"/>
    </location>
</feature>
<dbReference type="Proteomes" id="UP000662747">
    <property type="component" value="Chromosome"/>
</dbReference>
<keyword evidence="3" id="KW-1185">Reference proteome</keyword>
<dbReference type="SUPFAM" id="SSF55729">
    <property type="entry name" value="Acyl-CoA N-acyltransferases (Nat)"/>
    <property type="match status" value="1"/>
</dbReference>
<name>A0ABX7NT42_9BACT</name>
<gene>
    <name evidence="2" type="ORF">JY651_41825</name>
</gene>
<dbReference type="InterPro" id="IPR000182">
    <property type="entry name" value="GNAT_dom"/>
</dbReference>
<dbReference type="InterPro" id="IPR016181">
    <property type="entry name" value="Acyl_CoA_acyltransferase"/>
</dbReference>
<dbReference type="PROSITE" id="PS51186">
    <property type="entry name" value="GNAT"/>
    <property type="match status" value="1"/>
</dbReference>
<protein>
    <submittedName>
        <fullName evidence="2">GNAT family N-acetyltransferase</fullName>
    </submittedName>
</protein>
<dbReference type="RefSeq" id="WP_206723220.1">
    <property type="nucleotide sequence ID" value="NZ_CP071090.1"/>
</dbReference>